<reference evidence="3 4" key="1">
    <citation type="submission" date="2018-05" db="EMBL/GenBank/DDBJ databases">
        <title>Leucothrix arctica sp. nov., isolated from Arctic seawater.</title>
        <authorList>
            <person name="Choi A."/>
            <person name="Baek K."/>
        </authorList>
    </citation>
    <scope>NUCLEOTIDE SEQUENCE [LARGE SCALE GENOMIC DNA]</scope>
    <source>
        <strain evidence="3 4">IMCC9719</strain>
    </source>
</reference>
<evidence type="ECO:0000259" key="1">
    <source>
        <dbReference type="Pfam" id="PF13840"/>
    </source>
</evidence>
<dbReference type="Gene3D" id="3.30.2130.10">
    <property type="entry name" value="VC0802-like"/>
    <property type="match status" value="1"/>
</dbReference>
<evidence type="ECO:0000313" key="4">
    <source>
        <dbReference type="Proteomes" id="UP000245506"/>
    </source>
</evidence>
<dbReference type="InterPro" id="IPR016540">
    <property type="entry name" value="UCP008459"/>
</dbReference>
<dbReference type="InterPro" id="IPR051719">
    <property type="entry name" value="CASTOR_mTORC1"/>
</dbReference>
<dbReference type="RefSeq" id="WP_109821683.1">
    <property type="nucleotide sequence ID" value="NZ_QGKL01000007.1"/>
</dbReference>
<evidence type="ECO:0000313" key="3">
    <source>
        <dbReference type="EMBL" id="PWQ99258.1"/>
    </source>
</evidence>
<dbReference type="InterPro" id="IPR049447">
    <property type="entry name" value="A9CJY8-like_N"/>
</dbReference>
<gene>
    <name evidence="3" type="ORF">DKT75_01550</name>
</gene>
<accession>A0A317CL44</accession>
<dbReference type="SUPFAM" id="SSF55021">
    <property type="entry name" value="ACT-like"/>
    <property type="match status" value="2"/>
</dbReference>
<comment type="caution">
    <text evidence="3">The sequence shown here is derived from an EMBL/GenBank/DDBJ whole genome shotgun (WGS) entry which is preliminary data.</text>
</comment>
<dbReference type="PANTHER" id="PTHR31131:SF6">
    <property type="entry name" value="CASTOR ACT DOMAIN-CONTAINING PROTEIN"/>
    <property type="match status" value="1"/>
</dbReference>
<dbReference type="OrthoDB" id="5615858at2"/>
<feature type="domain" description="CASTOR ACT" evidence="1">
    <location>
        <begin position="66"/>
        <end position="125"/>
    </location>
</feature>
<name>A0A317CL44_9GAMM</name>
<dbReference type="Pfam" id="PF13840">
    <property type="entry name" value="ACT_7"/>
    <property type="match status" value="1"/>
</dbReference>
<dbReference type="Proteomes" id="UP000245506">
    <property type="component" value="Unassembled WGS sequence"/>
</dbReference>
<protein>
    <submittedName>
        <fullName evidence="3">ACT domain-containing protein</fullName>
    </submittedName>
</protein>
<dbReference type="Pfam" id="PF21631">
    <property type="entry name" value="A9CJY8-like_N"/>
    <property type="match status" value="1"/>
</dbReference>
<sequence length="135" mass="14931">MTNITRNLSVLPDYFAVCQLTADADIPQWGMPRKASFFAVTQTLEELSLICPQQCIPEGAHETILIDRDWRCLKLEGPFALDEPGVMVSIVKPLSDAGISVFAEATYNTDYLIVNKLGKAIEVLEALGHHIINTE</sequence>
<dbReference type="EMBL" id="QGKL01000007">
    <property type="protein sequence ID" value="PWQ99258.1"/>
    <property type="molecule type" value="Genomic_DNA"/>
</dbReference>
<dbReference type="InterPro" id="IPR027795">
    <property type="entry name" value="CASTOR_ACT_dom"/>
</dbReference>
<keyword evidence="4" id="KW-1185">Reference proteome</keyword>
<dbReference type="AlphaFoldDB" id="A0A317CL44"/>
<dbReference type="PANTHER" id="PTHR31131">
    <property type="entry name" value="CHROMOSOME 1, WHOLE GENOME SHOTGUN SEQUENCE"/>
    <property type="match status" value="1"/>
</dbReference>
<dbReference type="InterPro" id="IPR045865">
    <property type="entry name" value="ACT-like_dom_sf"/>
</dbReference>
<feature type="domain" description="A9CJY8-like N-terminal" evidence="2">
    <location>
        <begin position="14"/>
        <end position="58"/>
    </location>
</feature>
<dbReference type="PIRSF" id="PIRSF008459">
    <property type="entry name" value="UCP008459"/>
    <property type="match status" value="1"/>
</dbReference>
<organism evidence="3 4">
    <name type="scientific">Leucothrix arctica</name>
    <dbReference type="NCBI Taxonomy" id="1481894"/>
    <lineage>
        <taxon>Bacteria</taxon>
        <taxon>Pseudomonadati</taxon>
        <taxon>Pseudomonadota</taxon>
        <taxon>Gammaproteobacteria</taxon>
        <taxon>Thiotrichales</taxon>
        <taxon>Thiotrichaceae</taxon>
        <taxon>Leucothrix</taxon>
    </lineage>
</organism>
<proteinExistence type="predicted"/>
<evidence type="ECO:0000259" key="2">
    <source>
        <dbReference type="Pfam" id="PF21631"/>
    </source>
</evidence>